<dbReference type="SUPFAM" id="SSF51556">
    <property type="entry name" value="Metallo-dependent hydrolases"/>
    <property type="match status" value="1"/>
</dbReference>
<dbReference type="Gene3D" id="2.30.40.10">
    <property type="entry name" value="Urease, subunit C, domain 1"/>
    <property type="match status" value="1"/>
</dbReference>
<dbReference type="PANTHER" id="PTHR43668:SF2">
    <property type="entry name" value="ALLANTOINASE"/>
    <property type="match status" value="1"/>
</dbReference>
<dbReference type="GO" id="GO:0005737">
    <property type="term" value="C:cytoplasm"/>
    <property type="evidence" value="ECO:0007669"/>
    <property type="project" value="TreeGrafter"/>
</dbReference>
<evidence type="ECO:0000259" key="1">
    <source>
        <dbReference type="Pfam" id="PF01979"/>
    </source>
</evidence>
<dbReference type="Gene3D" id="3.20.20.140">
    <property type="entry name" value="Metal-dependent hydrolases"/>
    <property type="match status" value="1"/>
</dbReference>
<dbReference type="InterPro" id="IPR032466">
    <property type="entry name" value="Metal_Hydrolase"/>
</dbReference>
<dbReference type="InterPro" id="IPR006680">
    <property type="entry name" value="Amidohydro-rel"/>
</dbReference>
<feature type="domain" description="Amidohydrolase-related" evidence="1">
    <location>
        <begin position="53"/>
        <end position="428"/>
    </location>
</feature>
<dbReference type="InterPro" id="IPR011059">
    <property type="entry name" value="Metal-dep_hydrolase_composite"/>
</dbReference>
<sequence length="449" mass="49712">MMKADLVIKNARVVRHDGEFHGGVAVKDGKIVLTGSDESLPDATRTIDAEGRVLMPGLIDPHCHLGVKYPFAEDMRTETAAAASGGVTTALLYIRNLKESYLPFYEERKALGEENSVIDFGFHFGIQREEHIAEIPEIIAKTGVKSFKCYFGYEPDNPIGIVPATDGWVYAAMRILAKVPGGVINVHCENTQIASWIKKEIAATGRQDLGAYTESRPAFCEVETIRRMIFLAEKTGCSLHLVHTSVGMGPVLAAEAQARGVHVTVETCPHYLTRTCYDEDLDMRAKISPPLRDRNELEGLWAGMLNGSVYSLGTDHVPFLPKKLEDLWTEFPGVVSFPWELSLMLHFGVHQRGLPLSRLVELNSFNPARRFGLWPRKGHIDVGFDADLVLVDLDEERTVTHTGKGTCIYEGWKLKGWPVMTVARGDVVYENGVVADTSYGRGRCVTLPS</sequence>
<dbReference type="GO" id="GO:0006145">
    <property type="term" value="P:purine nucleobase catabolic process"/>
    <property type="evidence" value="ECO:0007669"/>
    <property type="project" value="TreeGrafter"/>
</dbReference>
<dbReference type="EMBL" id="JACHGI010000035">
    <property type="protein sequence ID" value="MBB6470546.1"/>
    <property type="molecule type" value="Genomic_DNA"/>
</dbReference>
<dbReference type="GO" id="GO:0004038">
    <property type="term" value="F:allantoinase activity"/>
    <property type="evidence" value="ECO:0007669"/>
    <property type="project" value="TreeGrafter"/>
</dbReference>
<evidence type="ECO:0000313" key="2">
    <source>
        <dbReference type="EMBL" id="MBB6470546.1"/>
    </source>
</evidence>
<gene>
    <name evidence="2" type="ORF">HNQ96_006445</name>
</gene>
<accession>A0A8E1WMS5</accession>
<keyword evidence="2" id="KW-0378">Hydrolase</keyword>
<comment type="caution">
    <text evidence="2">The sequence shown here is derived from an EMBL/GenBank/DDBJ whole genome shotgun (WGS) entry which is preliminary data.</text>
</comment>
<dbReference type="SUPFAM" id="SSF51338">
    <property type="entry name" value="Composite domain of metallo-dependent hydrolases"/>
    <property type="match status" value="1"/>
</dbReference>
<dbReference type="InterPro" id="IPR050138">
    <property type="entry name" value="DHOase/Allantoinase_Hydrolase"/>
</dbReference>
<organism evidence="2 3">
    <name type="scientific">Aminobacter carboxidus</name>
    <dbReference type="NCBI Taxonomy" id="376165"/>
    <lineage>
        <taxon>Bacteria</taxon>
        <taxon>Pseudomonadati</taxon>
        <taxon>Pseudomonadota</taxon>
        <taxon>Alphaproteobacteria</taxon>
        <taxon>Hyphomicrobiales</taxon>
        <taxon>Phyllobacteriaceae</taxon>
        <taxon>Aminobacter</taxon>
    </lineage>
</organism>
<dbReference type="PANTHER" id="PTHR43668">
    <property type="entry name" value="ALLANTOINASE"/>
    <property type="match status" value="1"/>
</dbReference>
<dbReference type="RefSeq" id="WP_246471544.1">
    <property type="nucleotide sequence ID" value="NZ_JACHGI010000035.1"/>
</dbReference>
<protein>
    <submittedName>
        <fullName evidence="2">Dihydropyrimidinase</fullName>
        <ecNumber evidence="2">3.5.2.2</ecNumber>
    </submittedName>
</protein>
<name>A0A8E1WMS5_9HYPH</name>
<dbReference type="EC" id="3.5.2.2" evidence="2"/>
<dbReference type="GO" id="GO:0004157">
    <property type="term" value="F:dihydropyrimidinase activity"/>
    <property type="evidence" value="ECO:0007669"/>
    <property type="project" value="UniProtKB-EC"/>
</dbReference>
<proteinExistence type="predicted"/>
<dbReference type="Pfam" id="PF01979">
    <property type="entry name" value="Amidohydro_1"/>
    <property type="match status" value="1"/>
</dbReference>
<evidence type="ECO:0000313" key="3">
    <source>
        <dbReference type="Proteomes" id="UP000532373"/>
    </source>
</evidence>
<dbReference type="Proteomes" id="UP000532373">
    <property type="component" value="Unassembled WGS sequence"/>
</dbReference>
<dbReference type="AlphaFoldDB" id="A0A8E1WMS5"/>
<reference evidence="2 3" key="1">
    <citation type="submission" date="2020-08" db="EMBL/GenBank/DDBJ databases">
        <title>Genomic Encyclopedia of Type Strains, Phase IV (KMG-IV): sequencing the most valuable type-strain genomes for metagenomic binning, comparative biology and taxonomic classification.</title>
        <authorList>
            <person name="Goeker M."/>
        </authorList>
    </citation>
    <scope>NUCLEOTIDE SEQUENCE [LARGE SCALE GENOMIC DNA]</scope>
    <source>
        <strain evidence="2 3">DSM 17454</strain>
    </source>
</reference>